<reference evidence="2" key="1">
    <citation type="journal article" date="2020" name="Stud. Mycol.">
        <title>101 Dothideomycetes genomes: a test case for predicting lifestyles and emergence of pathogens.</title>
        <authorList>
            <person name="Haridas S."/>
            <person name="Albert R."/>
            <person name="Binder M."/>
            <person name="Bloem J."/>
            <person name="Labutti K."/>
            <person name="Salamov A."/>
            <person name="Andreopoulos B."/>
            <person name="Baker S."/>
            <person name="Barry K."/>
            <person name="Bills G."/>
            <person name="Bluhm B."/>
            <person name="Cannon C."/>
            <person name="Castanera R."/>
            <person name="Culley D."/>
            <person name="Daum C."/>
            <person name="Ezra D."/>
            <person name="Gonzalez J."/>
            <person name="Henrissat B."/>
            <person name="Kuo A."/>
            <person name="Liang C."/>
            <person name="Lipzen A."/>
            <person name="Lutzoni F."/>
            <person name="Magnuson J."/>
            <person name="Mondo S."/>
            <person name="Nolan M."/>
            <person name="Ohm R."/>
            <person name="Pangilinan J."/>
            <person name="Park H.-J."/>
            <person name="Ramirez L."/>
            <person name="Alfaro M."/>
            <person name="Sun H."/>
            <person name="Tritt A."/>
            <person name="Yoshinaga Y."/>
            <person name="Zwiers L.-H."/>
            <person name="Turgeon B."/>
            <person name="Goodwin S."/>
            <person name="Spatafora J."/>
            <person name="Crous P."/>
            <person name="Grigoriev I."/>
        </authorList>
    </citation>
    <scope>NUCLEOTIDE SEQUENCE</scope>
    <source>
        <strain evidence="2">ATCC 16933</strain>
    </source>
</reference>
<dbReference type="Proteomes" id="UP000799766">
    <property type="component" value="Unassembled WGS sequence"/>
</dbReference>
<proteinExistence type="predicted"/>
<feature type="region of interest" description="Disordered" evidence="1">
    <location>
        <begin position="38"/>
        <end position="58"/>
    </location>
</feature>
<keyword evidence="3" id="KW-1185">Reference proteome</keyword>
<gene>
    <name evidence="2" type="ORF">BDY21DRAFT_330918</name>
</gene>
<feature type="region of interest" description="Disordered" evidence="1">
    <location>
        <begin position="112"/>
        <end position="136"/>
    </location>
</feature>
<accession>A0A6A6PEV6</accession>
<organism evidence="2 3">
    <name type="scientific">Lineolata rhizophorae</name>
    <dbReference type="NCBI Taxonomy" id="578093"/>
    <lineage>
        <taxon>Eukaryota</taxon>
        <taxon>Fungi</taxon>
        <taxon>Dikarya</taxon>
        <taxon>Ascomycota</taxon>
        <taxon>Pezizomycotina</taxon>
        <taxon>Dothideomycetes</taxon>
        <taxon>Dothideomycetes incertae sedis</taxon>
        <taxon>Lineolatales</taxon>
        <taxon>Lineolataceae</taxon>
        <taxon>Lineolata</taxon>
    </lineage>
</organism>
<dbReference type="AlphaFoldDB" id="A0A6A6PEV6"/>
<sequence length="229" mass="25016">MFLGDVRGWAAPAPWGGTGRRERARERRRVGVGLVTSRRPAARTRSLRGGSEAPWRRTMPSARGGRFQICALSLCAAARARLPCRPPFVLSFRPLSFLCPCFALPPSFRPQISASSRHTSRAPNRRPTPNPLSNAALAPPHASLSLSLSLSLASLPYVLRRRTLAHLPRQTTQPFPFFPSPFPSPAATRPRCLPTYLRTHARTHPNPMSPTAPRPTGAGLAWASRASPV</sequence>
<feature type="non-terminal residue" evidence="2">
    <location>
        <position position="229"/>
    </location>
</feature>
<evidence type="ECO:0000256" key="1">
    <source>
        <dbReference type="SAM" id="MobiDB-lite"/>
    </source>
</evidence>
<evidence type="ECO:0000313" key="2">
    <source>
        <dbReference type="EMBL" id="KAF2462259.1"/>
    </source>
</evidence>
<dbReference type="EMBL" id="MU001670">
    <property type="protein sequence ID" value="KAF2462259.1"/>
    <property type="molecule type" value="Genomic_DNA"/>
</dbReference>
<protein>
    <submittedName>
        <fullName evidence="2">Uncharacterized protein</fullName>
    </submittedName>
</protein>
<evidence type="ECO:0000313" key="3">
    <source>
        <dbReference type="Proteomes" id="UP000799766"/>
    </source>
</evidence>
<name>A0A6A6PEV6_9PEZI</name>
<feature type="region of interest" description="Disordered" evidence="1">
    <location>
        <begin position="200"/>
        <end position="229"/>
    </location>
</feature>